<protein>
    <submittedName>
        <fullName evidence="1">Uncharacterized protein</fullName>
    </submittedName>
</protein>
<organism evidence="1 2">
    <name type="scientific">Rhizophlyctis rosea</name>
    <dbReference type="NCBI Taxonomy" id="64517"/>
    <lineage>
        <taxon>Eukaryota</taxon>
        <taxon>Fungi</taxon>
        <taxon>Fungi incertae sedis</taxon>
        <taxon>Chytridiomycota</taxon>
        <taxon>Chytridiomycota incertae sedis</taxon>
        <taxon>Chytridiomycetes</taxon>
        <taxon>Rhizophlyctidales</taxon>
        <taxon>Rhizophlyctidaceae</taxon>
        <taxon>Rhizophlyctis</taxon>
    </lineage>
</organism>
<dbReference type="InterPro" id="IPR036249">
    <property type="entry name" value="Thioredoxin-like_sf"/>
</dbReference>
<keyword evidence="2" id="KW-1185">Reference proteome</keyword>
<name>A0AAD5SCR7_9FUNG</name>
<dbReference type="EMBL" id="JADGJD010000458">
    <property type="protein sequence ID" value="KAJ3050902.1"/>
    <property type="molecule type" value="Genomic_DNA"/>
</dbReference>
<dbReference type="Gene3D" id="3.40.30.10">
    <property type="entry name" value="Glutaredoxin"/>
    <property type="match status" value="1"/>
</dbReference>
<reference evidence="1" key="1">
    <citation type="submission" date="2020-05" db="EMBL/GenBank/DDBJ databases">
        <title>Phylogenomic resolution of chytrid fungi.</title>
        <authorList>
            <person name="Stajich J.E."/>
            <person name="Amses K."/>
            <person name="Simmons R."/>
            <person name="Seto K."/>
            <person name="Myers J."/>
            <person name="Bonds A."/>
            <person name="Quandt C.A."/>
            <person name="Barry K."/>
            <person name="Liu P."/>
            <person name="Grigoriev I."/>
            <person name="Longcore J.E."/>
            <person name="James T.Y."/>
        </authorList>
    </citation>
    <scope>NUCLEOTIDE SEQUENCE</scope>
    <source>
        <strain evidence="1">JEL0318</strain>
    </source>
</reference>
<evidence type="ECO:0000313" key="2">
    <source>
        <dbReference type="Proteomes" id="UP001212841"/>
    </source>
</evidence>
<dbReference type="Proteomes" id="UP001212841">
    <property type="component" value="Unassembled WGS sequence"/>
</dbReference>
<gene>
    <name evidence="1" type="ORF">HK097_008113</name>
</gene>
<dbReference type="AlphaFoldDB" id="A0AAD5SCR7"/>
<sequence>MSLPARRLLQRLQNAGLEHKVAPPKDLRSKPMNGVGALTIPCQKITLRYHPRTIHTGRRSEGLVSFILNDLRRIASTHPHIEFCVQQYNEDKPVITGQYVRTESYEYADPAYTRSVDVERLDRRHIKKKVEQLILGDGRERKLNVKVIPAGREGVVIRNRSNTRRITKMGRQFFTKTFVAWRSDVEWDPFHSPVQYRP</sequence>
<comment type="caution">
    <text evidence="1">The sequence shown here is derived from an EMBL/GenBank/DDBJ whole genome shotgun (WGS) entry which is preliminary data.</text>
</comment>
<accession>A0AAD5SCR7</accession>
<dbReference type="SUPFAM" id="SSF52833">
    <property type="entry name" value="Thioredoxin-like"/>
    <property type="match status" value="1"/>
</dbReference>
<evidence type="ECO:0000313" key="1">
    <source>
        <dbReference type="EMBL" id="KAJ3050902.1"/>
    </source>
</evidence>
<proteinExistence type="predicted"/>